<feature type="region of interest" description="Disordered" evidence="3">
    <location>
        <begin position="1"/>
        <end position="33"/>
    </location>
</feature>
<dbReference type="InterPro" id="IPR003829">
    <property type="entry name" value="Pirin_N_dom"/>
</dbReference>
<evidence type="ECO:0000259" key="4">
    <source>
        <dbReference type="Pfam" id="PF02678"/>
    </source>
</evidence>
<dbReference type="Proteomes" id="UP000006304">
    <property type="component" value="Chromosome"/>
</dbReference>
<dbReference type="EMBL" id="CP003876">
    <property type="protein sequence ID" value="AFU05615.1"/>
    <property type="molecule type" value="Genomic_DNA"/>
</dbReference>
<dbReference type="Pfam" id="PF02678">
    <property type="entry name" value="Pirin"/>
    <property type="match status" value="1"/>
</dbReference>
<dbReference type="InterPro" id="IPR014710">
    <property type="entry name" value="RmlC-like_jellyroll"/>
</dbReference>
<dbReference type="CDD" id="cd02909">
    <property type="entry name" value="cupin_pirin_N"/>
    <property type="match status" value="1"/>
</dbReference>
<name>K0F898_NOCB7</name>
<dbReference type="InterPro" id="IPR011051">
    <property type="entry name" value="RmlC_Cupin_sf"/>
</dbReference>
<keyword evidence="7" id="KW-1185">Reference proteome</keyword>
<evidence type="ECO:0000313" key="6">
    <source>
        <dbReference type="EMBL" id="AFU05615.1"/>
    </source>
</evidence>
<dbReference type="Gene3D" id="2.60.120.10">
    <property type="entry name" value="Jelly Rolls"/>
    <property type="match status" value="2"/>
</dbReference>
<dbReference type="STRING" id="1133849.O3I_038340"/>
<evidence type="ECO:0000259" key="5">
    <source>
        <dbReference type="Pfam" id="PF05726"/>
    </source>
</evidence>
<dbReference type="CDD" id="cd02247">
    <property type="entry name" value="cupin_pirin_C"/>
    <property type="match status" value="1"/>
</dbReference>
<dbReference type="InterPro" id="IPR012093">
    <property type="entry name" value="Pirin"/>
</dbReference>
<dbReference type="KEGG" id="nbr:O3I_038340"/>
<dbReference type="InterPro" id="IPR008778">
    <property type="entry name" value="Pirin_C_dom"/>
</dbReference>
<gene>
    <name evidence="6" type="ORF">O3I_038340</name>
</gene>
<dbReference type="Pfam" id="PF05726">
    <property type="entry name" value="Pirin_C"/>
    <property type="match status" value="1"/>
</dbReference>
<sequence>MARTNGGAERRRGAAVSDLEAHPEEALCEPEPGPGPVAELYPAREVPLGGVRGVFVERVLPQRDLPTVGAWCFLDHFGSPTVTTTGASPDIDPHPHIGLQTVTWPFDGRIRHRDSVGSDVEIEPGQLNLMTSGRGIAHSEYGVAGAHTGHGLQLWIALPGNRTGIAPHFEQHRALPIYRADGIAAVVLIGALAGLTSPATAYTPIVGADVRLAAGAEVTLPVEPTFEHAVLVIEGEVTIDGTPLTAGPLLYLGTERTELTLSSTTGAHFALIGGEPFGEELVMWWNFVARSHDEIVAARNDWENHDLARFADIAGHPPDQRIPAPPLPALHLRPRKRRIGPARD</sequence>
<proteinExistence type="inferred from homology"/>
<evidence type="ECO:0000313" key="7">
    <source>
        <dbReference type="Proteomes" id="UP000006304"/>
    </source>
</evidence>
<reference evidence="6 7" key="1">
    <citation type="journal article" date="2012" name="J. Bacteriol.">
        <title>Complete genome sequence of Nocardia brasiliensis HUJEG-1.</title>
        <authorList>
            <person name="Vera-Cabrera L."/>
            <person name="Ortiz-Lopez R."/>
            <person name="Elizondo-Gonzalez R."/>
            <person name="Perez-Maya A.A."/>
            <person name="Ocampo-Candiani J."/>
        </authorList>
    </citation>
    <scope>NUCLEOTIDE SEQUENCE [LARGE SCALE GENOMIC DNA]</scope>
    <source>
        <strain evidence="7">ATCC 700358</strain>
    </source>
</reference>
<dbReference type="PANTHER" id="PTHR13903:SF8">
    <property type="entry name" value="PIRIN"/>
    <property type="match status" value="1"/>
</dbReference>
<evidence type="ECO:0000256" key="1">
    <source>
        <dbReference type="ARBA" id="ARBA00008416"/>
    </source>
</evidence>
<dbReference type="PANTHER" id="PTHR13903">
    <property type="entry name" value="PIRIN-RELATED"/>
    <property type="match status" value="1"/>
</dbReference>
<organism evidence="6 7">
    <name type="scientific">Nocardia brasiliensis (strain ATCC 700358 / HUJEG-1)</name>
    <dbReference type="NCBI Taxonomy" id="1133849"/>
    <lineage>
        <taxon>Bacteria</taxon>
        <taxon>Bacillati</taxon>
        <taxon>Actinomycetota</taxon>
        <taxon>Actinomycetes</taxon>
        <taxon>Mycobacteriales</taxon>
        <taxon>Nocardiaceae</taxon>
        <taxon>Nocardia</taxon>
    </lineage>
</organism>
<dbReference type="HOGENOM" id="CLU_045717_1_0_11"/>
<comment type="similarity">
    <text evidence="1 2">Belongs to the pirin family.</text>
</comment>
<dbReference type="AlphaFoldDB" id="K0F898"/>
<evidence type="ECO:0000256" key="3">
    <source>
        <dbReference type="SAM" id="MobiDB-lite"/>
    </source>
</evidence>
<dbReference type="eggNOG" id="COG1741">
    <property type="taxonomic scope" value="Bacteria"/>
</dbReference>
<evidence type="ECO:0000256" key="2">
    <source>
        <dbReference type="RuleBase" id="RU003457"/>
    </source>
</evidence>
<feature type="domain" description="Pirin N-terminal" evidence="4">
    <location>
        <begin position="57"/>
        <end position="156"/>
    </location>
</feature>
<feature type="domain" description="Pirin C-terminal" evidence="5">
    <location>
        <begin position="208"/>
        <end position="305"/>
    </location>
</feature>
<protein>
    <submittedName>
        <fullName evidence="6">Putative pirin protein</fullName>
    </submittedName>
</protein>
<accession>K0F898</accession>
<dbReference type="SUPFAM" id="SSF51182">
    <property type="entry name" value="RmlC-like cupins"/>
    <property type="match status" value="1"/>
</dbReference>